<dbReference type="InterPro" id="IPR050661">
    <property type="entry name" value="BglG_antiterminators"/>
</dbReference>
<name>A0AAN4RJE4_9ENTE</name>
<dbReference type="GO" id="GO:0006355">
    <property type="term" value="P:regulation of DNA-templated transcription"/>
    <property type="evidence" value="ECO:0007669"/>
    <property type="project" value="InterPro"/>
</dbReference>
<dbReference type="PANTHER" id="PTHR30185">
    <property type="entry name" value="CRYPTIC BETA-GLUCOSIDE BGL OPERON ANTITERMINATOR"/>
    <property type="match status" value="1"/>
</dbReference>
<evidence type="ECO:0000313" key="6">
    <source>
        <dbReference type="Proteomes" id="UP000886607"/>
    </source>
</evidence>
<dbReference type="SUPFAM" id="SSF63520">
    <property type="entry name" value="PTS-regulatory domain, PRD"/>
    <property type="match status" value="2"/>
</dbReference>
<dbReference type="PROSITE" id="PS51372">
    <property type="entry name" value="PRD_2"/>
    <property type="match status" value="2"/>
</dbReference>
<dbReference type="Proteomes" id="UP000886597">
    <property type="component" value="Unassembled WGS sequence"/>
</dbReference>
<dbReference type="InterPro" id="IPR036634">
    <property type="entry name" value="PRD_sf"/>
</dbReference>
<accession>A0AAN4RJE4</accession>
<dbReference type="Pfam" id="PF03123">
    <property type="entry name" value="CAT_RBD"/>
    <property type="match status" value="1"/>
</dbReference>
<dbReference type="EMBL" id="BKBQ01000006">
    <property type="protein sequence ID" value="GEQ53691.1"/>
    <property type="molecule type" value="Genomic_DNA"/>
</dbReference>
<dbReference type="Proteomes" id="UP000886607">
    <property type="component" value="Unassembled WGS sequence"/>
</dbReference>
<reference evidence="4" key="1">
    <citation type="submission" date="2019-08" db="EMBL/GenBank/DDBJ databases">
        <authorList>
            <person name="Ishikawa M."/>
            <person name="Suzuki T."/>
            <person name="Matsutani M."/>
        </authorList>
    </citation>
    <scope>NUCLEOTIDE SEQUENCE</scope>
    <source>
        <strain evidence="4">7C1</strain>
        <strain evidence="3">8C4</strain>
    </source>
</reference>
<dbReference type="GO" id="GO:0003723">
    <property type="term" value="F:RNA binding"/>
    <property type="evidence" value="ECO:0007669"/>
    <property type="project" value="InterPro"/>
</dbReference>
<evidence type="ECO:0000259" key="2">
    <source>
        <dbReference type="PROSITE" id="PS51372"/>
    </source>
</evidence>
<dbReference type="InterPro" id="IPR004341">
    <property type="entry name" value="CAT_RNA-bd_dom"/>
</dbReference>
<proteinExistence type="predicted"/>
<dbReference type="InterPro" id="IPR011608">
    <property type="entry name" value="PRD"/>
</dbReference>
<dbReference type="SUPFAM" id="SSF50151">
    <property type="entry name" value="SacY-like RNA-binding domain"/>
    <property type="match status" value="1"/>
</dbReference>
<gene>
    <name evidence="4" type="primary">bglG_2</name>
    <name evidence="3" type="ORF">TK11N_05790</name>
    <name evidence="4" type="ORF">TK2N_05350</name>
</gene>
<evidence type="ECO:0000313" key="5">
    <source>
        <dbReference type="Proteomes" id="UP000886597"/>
    </source>
</evidence>
<protein>
    <submittedName>
        <fullName evidence="4">Transcriptional antiterminator</fullName>
    </submittedName>
</protein>
<dbReference type="PANTHER" id="PTHR30185:SF15">
    <property type="entry name" value="CRYPTIC BETA-GLUCOSIDE BGL OPERON ANTITERMINATOR"/>
    <property type="match status" value="1"/>
</dbReference>
<organism evidence="4 5">
    <name type="scientific">Tetragenococcus koreensis</name>
    <dbReference type="NCBI Taxonomy" id="290335"/>
    <lineage>
        <taxon>Bacteria</taxon>
        <taxon>Bacillati</taxon>
        <taxon>Bacillota</taxon>
        <taxon>Bacilli</taxon>
        <taxon>Lactobacillales</taxon>
        <taxon>Enterococcaceae</taxon>
        <taxon>Tetragenococcus</taxon>
    </lineage>
</organism>
<reference evidence="4" key="2">
    <citation type="journal article" date="2020" name="Int. Dairy J.">
        <title>Lactic acid bacterial diversity in Brie cheese focusing on salt concentration and pH of isolation medium and characterisation of halophilic and alkaliphilic lactic acid bacterial isolates.</title>
        <authorList>
            <person name="Unno R."/>
            <person name="Matsutani M."/>
            <person name="Suzuki T."/>
            <person name="Kodama K."/>
            <person name="Matsushita H."/>
            <person name="Yamasato K."/>
            <person name="Koizumi Y."/>
            <person name="Ishikawa M."/>
        </authorList>
    </citation>
    <scope>NUCLEOTIDE SEQUENCE</scope>
    <source>
        <strain evidence="4">7C1</strain>
        <strain evidence="3">8C4</strain>
    </source>
</reference>
<dbReference type="AlphaFoldDB" id="A0AAN4RJE4"/>
<evidence type="ECO:0000313" key="4">
    <source>
        <dbReference type="EMBL" id="GEQ53691.1"/>
    </source>
</evidence>
<comment type="caution">
    <text evidence="4">The sequence shown here is derived from an EMBL/GenBank/DDBJ whole genome shotgun (WGS) entry which is preliminary data.</text>
</comment>
<keyword evidence="1" id="KW-0677">Repeat</keyword>
<keyword evidence="6" id="KW-1185">Reference proteome</keyword>
<evidence type="ECO:0000313" key="3">
    <source>
        <dbReference type="EMBL" id="GEQ48727.1"/>
    </source>
</evidence>
<dbReference type="InterPro" id="IPR036650">
    <property type="entry name" value="CAT_RNA-bd_dom_sf"/>
</dbReference>
<evidence type="ECO:0000256" key="1">
    <source>
        <dbReference type="ARBA" id="ARBA00022737"/>
    </source>
</evidence>
<sequence>MAWIIDDHNERVIAIGKGLSFGKQAGDNVTLAEIERIFTDDKKVDEISASMRQALENISADTFLLTEEISDQAAALLSIDKFDDNHFLALADHLNYAMKRSDTDTIDYPENLRWEVKKLYPKEHDAAVDALYLIEKKTGVRLPESEQTFLTYHFVNAQYDSDINIQTKKLTELVNRAVEIIQYHYQTLLNQNSVNYIRFVTHLRYFILRQINHENDKIPKIDEQLIEVVKKNYRKAYQAAEKVGKMIETTQNCEVNTDELFYLTLHIDRVTQRQN</sequence>
<dbReference type="Gene3D" id="2.30.24.10">
    <property type="entry name" value="CAT RNA-binding domain"/>
    <property type="match status" value="1"/>
</dbReference>
<feature type="domain" description="PRD" evidence="2">
    <location>
        <begin position="57"/>
        <end position="164"/>
    </location>
</feature>
<dbReference type="EMBL" id="BKBO01000006">
    <property type="protein sequence ID" value="GEQ48727.1"/>
    <property type="molecule type" value="Genomic_DNA"/>
</dbReference>
<dbReference type="Pfam" id="PF00874">
    <property type="entry name" value="PRD"/>
    <property type="match status" value="2"/>
</dbReference>
<dbReference type="Gene3D" id="1.10.1790.10">
    <property type="entry name" value="PRD domain"/>
    <property type="match status" value="2"/>
</dbReference>
<feature type="domain" description="PRD" evidence="2">
    <location>
        <begin position="165"/>
        <end position="275"/>
    </location>
</feature>
<dbReference type="KEGG" id="tkr:C7K43_08440"/>